<dbReference type="Pfam" id="PF03811">
    <property type="entry name" value="Zn_ribbon_InsA"/>
    <property type="match status" value="1"/>
</dbReference>
<evidence type="ECO:0000256" key="2">
    <source>
        <dbReference type="ARBA" id="ARBA00006212"/>
    </source>
</evidence>
<dbReference type="InterPro" id="IPR003220">
    <property type="entry name" value="InsA_N_dom_Znf"/>
</dbReference>
<evidence type="ECO:0000256" key="4">
    <source>
        <dbReference type="ARBA" id="ARBA00023172"/>
    </source>
</evidence>
<organism evidence="7 8">
    <name type="scientific">Xenorhabdus cabanillasii</name>
    <dbReference type="NCBI Taxonomy" id="351673"/>
    <lineage>
        <taxon>Bacteria</taxon>
        <taxon>Pseudomonadati</taxon>
        <taxon>Pseudomonadota</taxon>
        <taxon>Gammaproteobacteria</taxon>
        <taxon>Enterobacterales</taxon>
        <taxon>Morganellaceae</taxon>
        <taxon>Xenorhabdus</taxon>
    </lineage>
</organism>
<dbReference type="AlphaFoldDB" id="A0A3D9UAE7"/>
<dbReference type="GO" id="GO:0006313">
    <property type="term" value="P:DNA transposition"/>
    <property type="evidence" value="ECO:0007669"/>
    <property type="project" value="InterPro"/>
</dbReference>
<reference evidence="7 8" key="1">
    <citation type="submission" date="2018-08" db="EMBL/GenBank/DDBJ databases">
        <title>Genomic Encyclopedia of Archaeal and Bacterial Type Strains, Phase II (KMG-II): from individual species to whole genera.</title>
        <authorList>
            <person name="Goeker M."/>
        </authorList>
    </citation>
    <scope>NUCLEOTIDE SEQUENCE [LARGE SCALE GENOMIC DNA]</scope>
    <source>
        <strain evidence="7 8">DSM 17905</strain>
    </source>
</reference>
<dbReference type="InterPro" id="IPR024431">
    <property type="entry name" value="InsA_HTH_dom"/>
</dbReference>
<feature type="domain" description="InsA N-terminal zinc ribbon" evidence="5">
    <location>
        <begin position="1"/>
        <end position="35"/>
    </location>
</feature>
<dbReference type="InterPro" id="IPR051252">
    <property type="entry name" value="IS1_transposase_InsA"/>
</dbReference>
<comment type="function">
    <text evidence="1">Absolutely required for transposition of IS1.</text>
</comment>
<feature type="domain" description="Insertion element IS1 protein InsA helix-turn-helix" evidence="6">
    <location>
        <begin position="43"/>
        <end position="87"/>
    </location>
</feature>
<dbReference type="PANTHER" id="PTHR47923">
    <property type="entry name" value="INSERTION ELEMENT IS1 1 PROTEIN INSA-RELATED"/>
    <property type="match status" value="1"/>
</dbReference>
<keyword evidence="8" id="KW-1185">Reference proteome</keyword>
<dbReference type="EMBL" id="QTUB01000001">
    <property type="protein sequence ID" value="REF26389.1"/>
    <property type="molecule type" value="Genomic_DNA"/>
</dbReference>
<accession>A0A3D9UAE7</accession>
<dbReference type="Proteomes" id="UP000256294">
    <property type="component" value="Unassembled WGS sequence"/>
</dbReference>
<gene>
    <name evidence="7" type="ORF">BDD26_1021</name>
</gene>
<proteinExistence type="inferred from homology"/>
<sequence length="91" mass="10269">MAKVEVKCRFCDQTKEVKKHGKGKGGHQRYRCLSCNRTFQRDYSYRACHAGIKEQVVDLAMNNSGIRDTARALHISINAVVRTLKNSAQDG</sequence>
<evidence type="ECO:0000259" key="5">
    <source>
        <dbReference type="Pfam" id="PF03811"/>
    </source>
</evidence>
<evidence type="ECO:0000256" key="1">
    <source>
        <dbReference type="ARBA" id="ARBA00004091"/>
    </source>
</evidence>
<keyword evidence="4" id="KW-0233">DNA recombination</keyword>
<dbReference type="PANTHER" id="PTHR47923:SF1">
    <property type="entry name" value="INSERTION ELEMENT IS1 1 PROTEIN INSA-RELATED"/>
    <property type="match status" value="1"/>
</dbReference>
<evidence type="ECO:0000259" key="6">
    <source>
        <dbReference type="Pfam" id="PF12759"/>
    </source>
</evidence>
<comment type="similarity">
    <text evidence="2">Belongs to the IS1 elements InsA family.</text>
</comment>
<evidence type="ECO:0000256" key="3">
    <source>
        <dbReference type="ARBA" id="ARBA00022578"/>
    </source>
</evidence>
<comment type="caution">
    <text evidence="7">The sequence shown here is derived from an EMBL/GenBank/DDBJ whole genome shotgun (WGS) entry which is preliminary data.</text>
</comment>
<dbReference type="Pfam" id="PF12759">
    <property type="entry name" value="HTH_Tnp_IS1"/>
    <property type="match status" value="1"/>
</dbReference>
<name>A0A3D9UAE7_9GAMM</name>
<evidence type="ECO:0000313" key="7">
    <source>
        <dbReference type="EMBL" id="REF26389.1"/>
    </source>
</evidence>
<protein>
    <submittedName>
        <fullName evidence="7">InsA-like protein</fullName>
    </submittedName>
</protein>
<keyword evidence="3" id="KW-0815">Transposition</keyword>
<evidence type="ECO:0000313" key="8">
    <source>
        <dbReference type="Proteomes" id="UP000256294"/>
    </source>
</evidence>